<dbReference type="OMA" id="HFKNRDH"/>
<feature type="compositionally biased region" description="Polar residues" evidence="1">
    <location>
        <begin position="21"/>
        <end position="40"/>
    </location>
</feature>
<dbReference type="EMBL" id="ATLV01026533">
    <property type="status" value="NOT_ANNOTATED_CDS"/>
    <property type="molecule type" value="Genomic_DNA"/>
</dbReference>
<evidence type="ECO:0000313" key="2">
    <source>
        <dbReference type="EMBL" id="KFB53161.1"/>
    </source>
</evidence>
<reference evidence="2 4" key="1">
    <citation type="journal article" date="2014" name="BMC Genomics">
        <title>Genome sequence of Anopheles sinensis provides insight into genetics basis of mosquito competence for malaria parasites.</title>
        <authorList>
            <person name="Zhou D."/>
            <person name="Zhang D."/>
            <person name="Ding G."/>
            <person name="Shi L."/>
            <person name="Hou Q."/>
            <person name="Ye Y."/>
            <person name="Xu Y."/>
            <person name="Zhou H."/>
            <person name="Xiong C."/>
            <person name="Li S."/>
            <person name="Yu J."/>
            <person name="Hong S."/>
            <person name="Yu X."/>
            <person name="Zou P."/>
            <person name="Chen C."/>
            <person name="Chang X."/>
            <person name="Wang W."/>
            <person name="Lv Y."/>
            <person name="Sun Y."/>
            <person name="Ma L."/>
            <person name="Shen B."/>
            <person name="Zhu C."/>
        </authorList>
    </citation>
    <scope>NUCLEOTIDE SEQUENCE [LARGE SCALE GENOMIC DNA]</scope>
</reference>
<feature type="compositionally biased region" description="Basic and acidic residues" evidence="1">
    <location>
        <begin position="48"/>
        <end position="59"/>
    </location>
</feature>
<accession>A0A084WSG7</accession>
<organism evidence="2">
    <name type="scientific">Anopheles sinensis</name>
    <name type="common">Mosquito</name>
    <dbReference type="NCBI Taxonomy" id="74873"/>
    <lineage>
        <taxon>Eukaryota</taxon>
        <taxon>Metazoa</taxon>
        <taxon>Ecdysozoa</taxon>
        <taxon>Arthropoda</taxon>
        <taxon>Hexapoda</taxon>
        <taxon>Insecta</taxon>
        <taxon>Pterygota</taxon>
        <taxon>Neoptera</taxon>
        <taxon>Endopterygota</taxon>
        <taxon>Diptera</taxon>
        <taxon>Nematocera</taxon>
        <taxon>Culicoidea</taxon>
        <taxon>Culicidae</taxon>
        <taxon>Anophelinae</taxon>
        <taxon>Anopheles</taxon>
    </lineage>
</organism>
<dbReference type="EMBL" id="KE525415">
    <property type="protein sequence ID" value="KFB53161.1"/>
    <property type="molecule type" value="Genomic_DNA"/>
</dbReference>
<dbReference type="AlphaFoldDB" id="A0A084WSG7"/>
<feature type="compositionally biased region" description="Low complexity" evidence="1">
    <location>
        <begin position="11"/>
        <end position="20"/>
    </location>
</feature>
<evidence type="ECO:0000256" key="1">
    <source>
        <dbReference type="SAM" id="MobiDB-lite"/>
    </source>
</evidence>
<reference evidence="3" key="2">
    <citation type="submission" date="2020-05" db="UniProtKB">
        <authorList>
            <consortium name="EnsemblMetazoa"/>
        </authorList>
    </citation>
    <scope>IDENTIFICATION</scope>
</reference>
<feature type="compositionally biased region" description="Polar residues" evidence="1">
    <location>
        <begin position="1"/>
        <end position="10"/>
    </location>
</feature>
<feature type="region of interest" description="Disordered" evidence="1">
    <location>
        <begin position="1"/>
        <end position="59"/>
    </location>
</feature>
<dbReference type="EnsemblMetazoa" id="ASIC021461-RA">
    <property type="protein sequence ID" value="ASIC021461-PA"/>
    <property type="gene ID" value="ASIC021461"/>
</dbReference>
<keyword evidence="4" id="KW-1185">Reference proteome</keyword>
<proteinExistence type="predicted"/>
<protein>
    <submittedName>
        <fullName evidence="2">AGAP003620-PA-like protein</fullName>
    </submittedName>
</protein>
<dbReference type="VEuPathDB" id="VectorBase:ASIC021461"/>
<dbReference type="Proteomes" id="UP000030765">
    <property type="component" value="Unassembled WGS sequence"/>
</dbReference>
<evidence type="ECO:0000313" key="4">
    <source>
        <dbReference type="Proteomes" id="UP000030765"/>
    </source>
</evidence>
<gene>
    <name evidence="2" type="ORF">ZHAS_00021461</name>
</gene>
<sequence length="59" mass="6393">MQDRSCTVAKQSQNSTSTTNGSMKKGQSPTSQTKANATSGGSWGPHFKSREHFNSMHFS</sequence>
<name>A0A084WSG7_ANOSI</name>
<dbReference type="OrthoDB" id="7739688at2759"/>
<evidence type="ECO:0000313" key="3">
    <source>
        <dbReference type="EnsemblMetazoa" id="ASIC021461-PA"/>
    </source>
</evidence>